<evidence type="ECO:0000313" key="2">
    <source>
        <dbReference type="Proteomes" id="UP000229740"/>
    </source>
</evidence>
<dbReference type="AlphaFoldDB" id="A0A2G6E1Q3"/>
<protein>
    <submittedName>
        <fullName evidence="1">Uncharacterized protein</fullName>
    </submittedName>
</protein>
<organism evidence="1 2">
    <name type="scientific">candidate division KSB3 bacterium</name>
    <dbReference type="NCBI Taxonomy" id="2044937"/>
    <lineage>
        <taxon>Bacteria</taxon>
        <taxon>candidate division KSB3</taxon>
    </lineage>
</organism>
<accession>A0A2G6E1Q3</accession>
<name>A0A2G6E1Q3_9BACT</name>
<reference evidence="1 2" key="1">
    <citation type="submission" date="2017-10" db="EMBL/GenBank/DDBJ databases">
        <title>Novel microbial diversity and functional potential in the marine mammal oral microbiome.</title>
        <authorList>
            <person name="Dudek N.K."/>
            <person name="Sun C.L."/>
            <person name="Burstein D."/>
            <person name="Kantor R.S."/>
            <person name="Aliaga Goltsman D.S."/>
            <person name="Bik E.M."/>
            <person name="Thomas B.C."/>
            <person name="Banfield J.F."/>
            <person name="Relman D.A."/>
        </authorList>
    </citation>
    <scope>NUCLEOTIDE SEQUENCE [LARGE SCALE GENOMIC DNA]</scope>
    <source>
        <strain evidence="1">DOLZORAL124_49_17</strain>
    </source>
</reference>
<proteinExistence type="predicted"/>
<evidence type="ECO:0000313" key="1">
    <source>
        <dbReference type="EMBL" id="PID55994.1"/>
    </source>
</evidence>
<sequence>MSKHTGLRKNIRAALLAAFPSKESFEEFEHDDRNISAVAVPHILQYAYVNGLIQRKKREDLLNFFTRRQHKDTAIPSEDLDLTFDKVMEDVLHLYGKSMNSLLTLLNKDADALGMPHVQGSMLARLKQQFSDKTVKKRIALRLLAFWITKHYPQLGWNYERLRSLPHSVLPAIQQKQEQEGVVVSFTVQGRGAIIETESIQWMKAELENCLKDLHAQKLRDYHAARRNIASIGVASVTLKLPKKTGPSGEPKLYTHAIRDSLALAHQMAARWLLSEYSNTRKVLLVVIFAGQYSEANIFLPVLQDFHLTTEPHVLLTSFAYQCARVADMKVKFNSPPQRVELGRELITNVWMLDYFWSHPYFDFIPVLLKEEMLPTHSQSYRQFREELRFPGKYPQESYQAIRAIRKVPQNTLLLMEIVKVLMARQMFHEANAILADIFITHPQHLLARVSRLYIYVHLAMEQKDFSSSELMFERALAEGAYLTGYCTDETEVWCMYGLVYFERALKYWAILRKSQGKENRKVNRGKIFEFLELAEEKFSKGMLVSPMTKDNRAIFLLLYNSCLQELLEHNEEFLSQLDFLNFEDPHNVYTNVILRYLSLIGWVRENFSQSPDADSMTRLSEKTYREIVKLIVSELGTKMFQHAVLLRSYIPNNQYSYCCLLWDFAPKLTIGLGKYILTTLQEARDNALALTNEHINIFALAPQFPVNPEKFAHFMEYVMERVNALIPAYEWQKDDEEFFDDETQATISRVKLGLLYHSMES</sequence>
<gene>
    <name evidence="1" type="ORF">CSB45_13655</name>
</gene>
<comment type="caution">
    <text evidence="1">The sequence shown here is derived from an EMBL/GenBank/DDBJ whole genome shotgun (WGS) entry which is preliminary data.</text>
</comment>
<dbReference type="Proteomes" id="UP000229740">
    <property type="component" value="Unassembled WGS sequence"/>
</dbReference>
<dbReference type="EMBL" id="PDPS01000040">
    <property type="protein sequence ID" value="PID55994.1"/>
    <property type="molecule type" value="Genomic_DNA"/>
</dbReference>